<dbReference type="Gene3D" id="1.25.40.10">
    <property type="entry name" value="Tetratricopeptide repeat domain"/>
    <property type="match status" value="1"/>
</dbReference>
<evidence type="ECO:0000313" key="4">
    <source>
        <dbReference type="Proteomes" id="UP000252355"/>
    </source>
</evidence>
<sequence>MISKMKILMVVLVGAVLVAGQPQATMAKAKKPTVADAIAAGDACYNNKDFGGALWHYTGARDLNPADPGAWEKMAWAALCLHKFDDAHNFIEEAKNRGMDATRVARVKAWIFIGKADDARAAGDTTNAKKWYQDAKNHASGGVDPAVGKRAAEALSQLSSSSKTSSSSDSTSSSASSSSSSSSSSTSSSATSESTSESSSSDSDDEKTSAKSTTSDSETSSSSKKSSSGSSSSSSQADDDEATVASASDEEEGDATGVKEGPAPEKEVPGLTREIIEARIKKLAKELGYSTATDARGRLGIKNKKGKFIKLPPSIFRPPLASELASGSADVATDAGDEQMGEGFFPESRVPGLTREIIEARIKKWAAKMGYTTATDPHGRLGVKNKSGKFVRLPRSIFRPPLASELTGSDSAKEEAASGASASADVGDTSATIATDTSETVTDPVSTLEGN</sequence>
<gene>
    <name evidence="3" type="ORF">OZSIB_3525</name>
</gene>
<feature type="compositionally biased region" description="Low complexity" evidence="1">
    <location>
        <begin position="210"/>
        <end position="236"/>
    </location>
</feature>
<feature type="compositionally biased region" description="Low complexity" evidence="1">
    <location>
        <begin position="159"/>
        <end position="201"/>
    </location>
</feature>
<feature type="compositionally biased region" description="Acidic residues" evidence="1">
    <location>
        <begin position="237"/>
        <end position="254"/>
    </location>
</feature>
<dbReference type="EMBL" id="QOQW01000007">
    <property type="protein sequence ID" value="RCK80343.1"/>
    <property type="molecule type" value="Genomic_DNA"/>
</dbReference>
<dbReference type="AlphaFoldDB" id="A0A367ZQF4"/>
<feature type="compositionally biased region" description="Basic and acidic residues" evidence="1">
    <location>
        <begin position="262"/>
        <end position="272"/>
    </location>
</feature>
<feature type="region of interest" description="Disordered" evidence="1">
    <location>
        <begin position="153"/>
        <end position="272"/>
    </location>
</feature>
<evidence type="ECO:0000256" key="2">
    <source>
        <dbReference type="SAM" id="SignalP"/>
    </source>
</evidence>
<accession>A0A367ZQF4</accession>
<protein>
    <submittedName>
        <fullName evidence="3">Uncharacterized protein</fullName>
    </submittedName>
</protein>
<keyword evidence="2" id="KW-0732">Signal</keyword>
<feature type="region of interest" description="Disordered" evidence="1">
    <location>
        <begin position="327"/>
        <end position="348"/>
    </location>
</feature>
<feature type="signal peptide" evidence="2">
    <location>
        <begin position="1"/>
        <end position="24"/>
    </location>
</feature>
<feature type="compositionally biased region" description="Low complexity" evidence="1">
    <location>
        <begin position="417"/>
        <end position="432"/>
    </location>
</feature>
<dbReference type="Proteomes" id="UP000252355">
    <property type="component" value="Unassembled WGS sequence"/>
</dbReference>
<reference evidence="3 4" key="1">
    <citation type="submission" date="2018-05" db="EMBL/GenBank/DDBJ databases">
        <title>A metagenomic window into the 2 km-deep terrestrial subsurface aquifer revealed taxonomically and functionally diverse microbial community comprising novel uncultured bacterial lineages.</title>
        <authorList>
            <person name="Kadnikov V.V."/>
            <person name="Mardanov A.V."/>
            <person name="Beletsky A.V."/>
            <person name="Banks D."/>
            <person name="Pimenov N.V."/>
            <person name="Frank Y.A."/>
            <person name="Karnachuk O.V."/>
            <person name="Ravin N.V."/>
        </authorList>
    </citation>
    <scope>NUCLEOTIDE SEQUENCE [LARGE SCALE GENOMIC DNA]</scope>
    <source>
        <strain evidence="3">BY5</strain>
    </source>
</reference>
<evidence type="ECO:0000256" key="1">
    <source>
        <dbReference type="SAM" id="MobiDB-lite"/>
    </source>
</evidence>
<dbReference type="InterPro" id="IPR011990">
    <property type="entry name" value="TPR-like_helical_dom_sf"/>
</dbReference>
<feature type="chain" id="PRO_5016613572" evidence="2">
    <location>
        <begin position="25"/>
        <end position="451"/>
    </location>
</feature>
<feature type="compositionally biased region" description="Polar residues" evidence="1">
    <location>
        <begin position="433"/>
        <end position="451"/>
    </location>
</feature>
<dbReference type="SUPFAM" id="SSF48452">
    <property type="entry name" value="TPR-like"/>
    <property type="match status" value="1"/>
</dbReference>
<proteinExistence type="predicted"/>
<name>A0A367ZQF4_9BACT</name>
<organism evidence="3 4">
    <name type="scientific">Candidatus Ozemobacter sibiricus</name>
    <dbReference type="NCBI Taxonomy" id="2268124"/>
    <lineage>
        <taxon>Bacteria</taxon>
        <taxon>Candidatus Ozemobacteria</taxon>
        <taxon>Candidatus Ozemobacterales</taxon>
        <taxon>Candidatus Ozemobacteraceae</taxon>
        <taxon>Candidatus Ozemobacter</taxon>
    </lineage>
</organism>
<evidence type="ECO:0000313" key="3">
    <source>
        <dbReference type="EMBL" id="RCK80343.1"/>
    </source>
</evidence>
<comment type="caution">
    <text evidence="3">The sequence shown here is derived from an EMBL/GenBank/DDBJ whole genome shotgun (WGS) entry which is preliminary data.</text>
</comment>
<feature type="region of interest" description="Disordered" evidence="1">
    <location>
        <begin position="401"/>
        <end position="451"/>
    </location>
</feature>